<feature type="domain" description="CAAX prenyl protease 2/Lysostaphin resistance protein A-like" evidence="2">
    <location>
        <begin position="98"/>
        <end position="190"/>
    </location>
</feature>
<feature type="transmembrane region" description="Helical" evidence="1">
    <location>
        <begin position="156"/>
        <end position="173"/>
    </location>
</feature>
<keyword evidence="4" id="KW-1185">Reference proteome</keyword>
<dbReference type="EMBL" id="CP015101">
    <property type="protein sequence ID" value="ASJ05820.1"/>
    <property type="molecule type" value="Genomic_DNA"/>
</dbReference>
<accession>A0A2Z2MGY5</accession>
<dbReference type="KEGG" id="tbs:A3L01_09350"/>
<keyword evidence="1" id="KW-0812">Transmembrane</keyword>
<feature type="transmembrane region" description="Helical" evidence="1">
    <location>
        <begin position="130"/>
        <end position="149"/>
    </location>
</feature>
<keyword evidence="3" id="KW-0378">Hydrolase</keyword>
<organism evidence="3 4">
    <name type="scientific">Thermococcus barossii</name>
    <dbReference type="NCBI Taxonomy" id="54077"/>
    <lineage>
        <taxon>Archaea</taxon>
        <taxon>Methanobacteriati</taxon>
        <taxon>Methanobacteriota</taxon>
        <taxon>Thermococci</taxon>
        <taxon>Thermococcales</taxon>
        <taxon>Thermococcaceae</taxon>
        <taxon>Thermococcus</taxon>
    </lineage>
</organism>
<protein>
    <submittedName>
        <fullName evidence="3">CAAX protease</fullName>
    </submittedName>
</protein>
<evidence type="ECO:0000259" key="2">
    <source>
        <dbReference type="Pfam" id="PF02517"/>
    </source>
</evidence>
<proteinExistence type="predicted"/>
<dbReference type="OrthoDB" id="99367at2157"/>
<feature type="transmembrane region" description="Helical" evidence="1">
    <location>
        <begin position="65"/>
        <end position="85"/>
    </location>
</feature>
<dbReference type="InterPro" id="IPR003675">
    <property type="entry name" value="Rce1/LyrA-like_dom"/>
</dbReference>
<dbReference type="GO" id="GO:0006508">
    <property type="term" value="P:proteolysis"/>
    <property type="evidence" value="ECO:0007669"/>
    <property type="project" value="UniProtKB-KW"/>
</dbReference>
<evidence type="ECO:0000256" key="1">
    <source>
        <dbReference type="SAM" id="Phobius"/>
    </source>
</evidence>
<evidence type="ECO:0000313" key="4">
    <source>
        <dbReference type="Proteomes" id="UP000250272"/>
    </source>
</evidence>
<feature type="transmembrane region" description="Helical" evidence="1">
    <location>
        <begin position="32"/>
        <end position="53"/>
    </location>
</feature>
<reference evidence="3 4" key="1">
    <citation type="submission" date="2016-04" db="EMBL/GenBank/DDBJ databases">
        <title>Complete genome sequence of Thermococcus barossii type strain SHCK-94.</title>
        <authorList>
            <person name="Oger P.M."/>
        </authorList>
    </citation>
    <scope>NUCLEOTIDE SEQUENCE [LARGE SCALE GENOMIC DNA]</scope>
    <source>
        <strain evidence="3 4">SHCK-94</strain>
    </source>
</reference>
<keyword evidence="1" id="KW-1133">Transmembrane helix</keyword>
<dbReference type="AlphaFoldDB" id="A0A2Z2MGY5"/>
<keyword evidence="1" id="KW-0472">Membrane</keyword>
<name>A0A2Z2MGY5_9EURY</name>
<gene>
    <name evidence="3" type="ORF">A3L01_09350</name>
</gene>
<dbReference type="GO" id="GO:0080120">
    <property type="term" value="P:CAAX-box protein maturation"/>
    <property type="evidence" value="ECO:0007669"/>
    <property type="project" value="UniProtKB-ARBA"/>
</dbReference>
<dbReference type="Pfam" id="PF02517">
    <property type="entry name" value="Rce1-like"/>
    <property type="match status" value="1"/>
</dbReference>
<dbReference type="GO" id="GO:0004175">
    <property type="term" value="F:endopeptidase activity"/>
    <property type="evidence" value="ECO:0007669"/>
    <property type="project" value="UniProtKB-ARBA"/>
</dbReference>
<keyword evidence="3" id="KW-0645">Protease</keyword>
<evidence type="ECO:0000313" key="3">
    <source>
        <dbReference type="EMBL" id="ASJ05820.1"/>
    </source>
</evidence>
<dbReference type="Proteomes" id="UP000250272">
    <property type="component" value="Chromosome"/>
</dbReference>
<sequence>MIEFLLALLLWLAVFVPSSVIASISARKSPKRAGFMMQLTMLLLSLTAMKLLGGFERFGFVWSDAYIGQAFVLGFAVSLILNLFAPSEPMTGFLPEGAWKFFLLLLLAPLSEETLNRGLLEGYLLNHGHFWGAIMFSATLFALPHWMAFNGLREKAIVLSGAFILGLLAGYIFALGGIVPAFVLHSSANLAGLAVLKFRESRGYK</sequence>